<dbReference type="SUPFAM" id="SSF56300">
    <property type="entry name" value="Metallo-dependent phosphatases"/>
    <property type="match status" value="1"/>
</dbReference>
<dbReference type="EMBL" id="CAKJTG010000025">
    <property type="protein sequence ID" value="CAG9609904.1"/>
    <property type="molecule type" value="Genomic_DNA"/>
</dbReference>
<dbReference type="PANTHER" id="PTHR42850:SF4">
    <property type="entry name" value="ZINC-DEPENDENT ENDOPOLYPHOSPHATASE"/>
    <property type="match status" value="1"/>
</dbReference>
<dbReference type="PANTHER" id="PTHR42850">
    <property type="entry name" value="METALLOPHOSPHOESTERASE"/>
    <property type="match status" value="1"/>
</dbReference>
<feature type="domain" description="Calcineurin-like phosphoesterase" evidence="1">
    <location>
        <begin position="14"/>
        <end position="209"/>
    </location>
</feature>
<protein>
    <submittedName>
        <fullName evidence="2">Bis(5'-nucleosyl)-tetraphosphatase, symmetrical</fullName>
        <ecNumber evidence="2">3.6.1.41</ecNumber>
    </submittedName>
</protein>
<comment type="caution">
    <text evidence="2">The sequence shown here is derived from an EMBL/GenBank/DDBJ whole genome shotgun (WGS) entry which is preliminary data.</text>
</comment>
<accession>A0A9C7GCF3</accession>
<dbReference type="EC" id="3.6.1.41" evidence="2"/>
<organism evidence="2 3">
    <name type="scientific">Pseudoneobacillus rhizosphaerae</name>
    <dbReference type="NCBI Taxonomy" id="2880968"/>
    <lineage>
        <taxon>Bacteria</taxon>
        <taxon>Bacillati</taxon>
        <taxon>Bacillota</taxon>
        <taxon>Bacilli</taxon>
        <taxon>Bacillales</taxon>
        <taxon>Bacillaceae</taxon>
        <taxon>Pseudoneobacillus</taxon>
    </lineage>
</organism>
<dbReference type="Gene3D" id="3.60.21.10">
    <property type="match status" value="1"/>
</dbReference>
<dbReference type="Proteomes" id="UP000789845">
    <property type="component" value="Unassembled WGS sequence"/>
</dbReference>
<evidence type="ECO:0000313" key="2">
    <source>
        <dbReference type="EMBL" id="CAG9609904.1"/>
    </source>
</evidence>
<proteinExistence type="predicted"/>
<dbReference type="InterPro" id="IPR036028">
    <property type="entry name" value="SH3-like_dom_sf"/>
</dbReference>
<dbReference type="GO" id="GO:0110154">
    <property type="term" value="P:RNA decapping"/>
    <property type="evidence" value="ECO:0007669"/>
    <property type="project" value="TreeGrafter"/>
</dbReference>
<dbReference type="AlphaFoldDB" id="A0A9C7GCF3"/>
<dbReference type="InterPro" id="IPR029052">
    <property type="entry name" value="Metallo-depent_PP-like"/>
</dbReference>
<evidence type="ECO:0000259" key="1">
    <source>
        <dbReference type="Pfam" id="PF00149"/>
    </source>
</evidence>
<dbReference type="GO" id="GO:0008803">
    <property type="term" value="F:bis(5'-nucleosyl)-tetraphosphatase (symmetrical) activity"/>
    <property type="evidence" value="ECO:0007669"/>
    <property type="project" value="UniProtKB-EC"/>
</dbReference>
<dbReference type="Pfam" id="PF00149">
    <property type="entry name" value="Metallophos"/>
    <property type="match status" value="1"/>
</dbReference>
<evidence type="ECO:0000313" key="3">
    <source>
        <dbReference type="Proteomes" id="UP000789845"/>
    </source>
</evidence>
<dbReference type="SUPFAM" id="SSF50044">
    <property type="entry name" value="SH3-domain"/>
    <property type="match status" value="1"/>
</dbReference>
<keyword evidence="2" id="KW-0378">Hydrolase</keyword>
<gene>
    <name evidence="2" type="primary">apaH</name>
    <name evidence="2" type="ORF">NEOCIP111885_03647</name>
</gene>
<dbReference type="RefSeq" id="WP_230498133.1">
    <property type="nucleotide sequence ID" value="NZ_CAKJTG010000025.1"/>
</dbReference>
<dbReference type="GO" id="GO:0016791">
    <property type="term" value="F:phosphatase activity"/>
    <property type="evidence" value="ECO:0007669"/>
    <property type="project" value="TreeGrafter"/>
</dbReference>
<reference evidence="2" key="1">
    <citation type="submission" date="2021-10" db="EMBL/GenBank/DDBJ databases">
        <authorList>
            <person name="Criscuolo A."/>
        </authorList>
    </citation>
    <scope>NUCLEOTIDE SEQUENCE</scope>
    <source>
        <strain evidence="2">CIP111885</strain>
    </source>
</reference>
<dbReference type="InterPro" id="IPR050126">
    <property type="entry name" value="Ap4A_hydrolase"/>
</dbReference>
<keyword evidence="3" id="KW-1185">Reference proteome</keyword>
<dbReference type="GO" id="GO:0005737">
    <property type="term" value="C:cytoplasm"/>
    <property type="evidence" value="ECO:0007669"/>
    <property type="project" value="TreeGrafter"/>
</dbReference>
<name>A0A9C7GCF3_9BACI</name>
<dbReference type="InterPro" id="IPR004843">
    <property type="entry name" value="Calcineurin-like_PHP"/>
</dbReference>
<sequence>MINIRKLQLDKSKRVIVVSDIHAHLSLFKKLLKKVNYTEDDYLFIDGDLCEKGPNSLEVVEYVRNMSEQSNRIYITKGNCDVVFRYVFNGVEGIIPYIKQRKNSILNEMLNKYQKSIDDFDNLQELGSFYRENFQEVLNWLESLPVAYETEDFIVIHAGVEDIQNWQDTDEKYALYGQEFLEKNHHATKPVIVGHWPVVNYRSAQVSSNNPIIDLHKKIISIDGGNQIKQDGQLNALIFENGTYTFTYVDELTVEMVIPKDHQDLTGRVGTVTYPNYDMKVISRDDYFTLCENTKLGIQQWIKNEYLVMEEENVRCKDDLSTTFLSVTQGEKVLIVDNECEGYILVKKFSGEIGWIPRM</sequence>